<reference evidence="2" key="1">
    <citation type="submission" date="2022-10" db="EMBL/GenBank/DDBJ databases">
        <title>Whole-Genome Sequencing of Brachybacterium huguangmaarense BRM-3, Isolated from Betula schmidtii.</title>
        <authorList>
            <person name="Haam D."/>
        </authorList>
    </citation>
    <scope>NUCLEOTIDE SEQUENCE</scope>
    <source>
        <strain evidence="2">BRM-3</strain>
    </source>
</reference>
<name>A0ABY6FYC6_9MICO</name>
<dbReference type="Pfam" id="PF12706">
    <property type="entry name" value="Lactamase_B_2"/>
    <property type="match status" value="1"/>
</dbReference>
<evidence type="ECO:0000313" key="2">
    <source>
        <dbReference type="EMBL" id="UYG15840.1"/>
    </source>
</evidence>
<dbReference type="Gene3D" id="3.60.15.10">
    <property type="entry name" value="Ribonuclease Z/Hydroxyacylglutathione hydrolase-like"/>
    <property type="match status" value="1"/>
</dbReference>
<dbReference type="InterPro" id="IPR036866">
    <property type="entry name" value="RibonucZ/Hydroxyglut_hydro"/>
</dbReference>
<gene>
    <name evidence="2" type="ORF">BRM3_09300</name>
</gene>
<protein>
    <submittedName>
        <fullName evidence="2">MBL fold metallo-hydrolase</fullName>
    </submittedName>
</protein>
<keyword evidence="3" id="KW-1185">Reference proteome</keyword>
<dbReference type="PANTHER" id="PTHR46018">
    <property type="entry name" value="ZINC PHOSPHODIESTERASE ELAC PROTEIN 1"/>
    <property type="match status" value="1"/>
</dbReference>
<proteinExistence type="predicted"/>
<evidence type="ECO:0000313" key="3">
    <source>
        <dbReference type="Proteomes" id="UP001164305"/>
    </source>
</evidence>
<dbReference type="EMBL" id="CP107020">
    <property type="protein sequence ID" value="UYG15840.1"/>
    <property type="molecule type" value="Genomic_DNA"/>
</dbReference>
<dbReference type="RefSeq" id="WP_263593054.1">
    <property type="nucleotide sequence ID" value="NZ_CP107020.1"/>
</dbReference>
<organism evidence="2 3">
    <name type="scientific">Brachybacterium huguangmaarense</name>
    <dbReference type="NCBI Taxonomy" id="1652028"/>
    <lineage>
        <taxon>Bacteria</taxon>
        <taxon>Bacillati</taxon>
        <taxon>Actinomycetota</taxon>
        <taxon>Actinomycetes</taxon>
        <taxon>Micrococcales</taxon>
        <taxon>Dermabacteraceae</taxon>
        <taxon>Brachybacterium</taxon>
    </lineage>
</organism>
<accession>A0ABY6FYC6</accession>
<dbReference type="Proteomes" id="UP001164305">
    <property type="component" value="Chromosome"/>
</dbReference>
<dbReference type="InterPro" id="IPR001279">
    <property type="entry name" value="Metallo-B-lactamas"/>
</dbReference>
<evidence type="ECO:0000259" key="1">
    <source>
        <dbReference type="Pfam" id="PF12706"/>
    </source>
</evidence>
<dbReference type="SUPFAM" id="SSF56281">
    <property type="entry name" value="Metallo-hydrolase/oxidoreductase"/>
    <property type="match status" value="1"/>
</dbReference>
<feature type="domain" description="Metallo-beta-lactamase" evidence="1">
    <location>
        <begin position="35"/>
        <end position="226"/>
    </location>
</feature>
<dbReference type="CDD" id="cd07716">
    <property type="entry name" value="RNaseZ_short-form-like_MBL-fold"/>
    <property type="match status" value="1"/>
</dbReference>
<sequence>MRVHVIGCNGSFAGRESAASSYLVEHTDDDGRTWRVLFDLGSGAFGTLQRVIDPTELDAVVISHLHPDHYLDLTGLEVFWAYNERQDLPQLPLYGPAALPGRIRAVMDRDDDVPDGLTTVPFDYRSITDRATIEIGPLVIEAREVLHPVESYGFRIMAGDALLVYSGDSDACEALDELAAGADLFLCEAGYIEGRDDRFTGVHLTGRRAGETAMRAGVRRVALTHIPCWTDPAIPEREARAVCDLPLQVVQALDVFEVEPRAVAAAPFSGRAVGTTPIAARR</sequence>
<dbReference type="PANTHER" id="PTHR46018:SF4">
    <property type="entry name" value="METALLO-HYDROLASE YHFI-RELATED"/>
    <property type="match status" value="1"/>
</dbReference>